<keyword evidence="1" id="KW-0472">Membrane</keyword>
<proteinExistence type="predicted"/>
<keyword evidence="1" id="KW-0812">Transmembrane</keyword>
<protein>
    <submittedName>
        <fullName evidence="2">Uncharacterized protein</fullName>
    </submittedName>
</protein>
<evidence type="ECO:0000313" key="3">
    <source>
        <dbReference type="Proteomes" id="UP000536835"/>
    </source>
</evidence>
<reference evidence="2 3" key="1">
    <citation type="submission" date="2020-05" db="EMBL/GenBank/DDBJ databases">
        <title>Parvularcula mediterraneae sp. nov., isolated from polypropylene straw from shallow seawater of the seashore of Laganas in Zakynthos island, Greece.</title>
        <authorList>
            <person name="Szabo I."/>
            <person name="Al-Omari J."/>
            <person name="Rado J."/>
            <person name="Szerdahelyi G.S."/>
        </authorList>
    </citation>
    <scope>NUCLEOTIDE SEQUENCE [LARGE SCALE GENOMIC DNA]</scope>
    <source>
        <strain evidence="2 3">ZS-1/3</strain>
    </source>
</reference>
<dbReference type="Proteomes" id="UP000536835">
    <property type="component" value="Unassembled WGS sequence"/>
</dbReference>
<organism evidence="2 3">
    <name type="scientific">Parvularcula mediterranea</name>
    <dbReference type="NCBI Taxonomy" id="2732508"/>
    <lineage>
        <taxon>Bacteria</taxon>
        <taxon>Pseudomonadati</taxon>
        <taxon>Pseudomonadota</taxon>
        <taxon>Alphaproteobacteria</taxon>
        <taxon>Parvularculales</taxon>
        <taxon>Parvularculaceae</taxon>
        <taxon>Parvularcula</taxon>
    </lineage>
</organism>
<dbReference type="EMBL" id="JABFCX010000002">
    <property type="protein sequence ID" value="NNU16005.1"/>
    <property type="molecule type" value="Genomic_DNA"/>
</dbReference>
<name>A0A7Y3RLW6_9PROT</name>
<dbReference type="RefSeq" id="WP_173197886.1">
    <property type="nucleotide sequence ID" value="NZ_JABFCX010000002.1"/>
</dbReference>
<feature type="transmembrane region" description="Helical" evidence="1">
    <location>
        <begin position="332"/>
        <end position="353"/>
    </location>
</feature>
<accession>A0A7Y3RLW6</accession>
<evidence type="ECO:0000256" key="1">
    <source>
        <dbReference type="SAM" id="Phobius"/>
    </source>
</evidence>
<dbReference type="AlphaFoldDB" id="A0A7Y3RLW6"/>
<comment type="caution">
    <text evidence="2">The sequence shown here is derived from an EMBL/GenBank/DDBJ whole genome shotgun (WGS) entry which is preliminary data.</text>
</comment>
<sequence length="410" mass="46421">MQVRTIGPVKTPLWLEYGHDPRSRAFDEVLAAMPPEGREFTAPNRADGARDANFSRSSKDDLDLRLFVWEADGKEGGTRLRLHVYPFGVSVLETFQVAPPLFPVETCEAAIQEEAMRAYEAAAPALLAMFRKIEKRLPKSSRKRIAPDYRPRASDIEWVARCVVLTKEEAANDKARGFIREWLAPTARPEEAEAIIAGDLDSSMTWLNYVVIEGDDAAIRDQFAAIRTAQAFYAAQSILNLDAQERLVARNDGVPTKRVEAELVDFRRKMQILRILFETQKGFLSRQRRAKFDDVLTLWDYDDLVDNGSRIISASTDRIGELLSKRSQSASLFTDFILFFIALFAIVEVTLYLTEYSREMMSRPALAFEDEDLSGALRFFASIDADWMIASAFGLAGTLVLGYLFLKRRF</sequence>
<keyword evidence="3" id="KW-1185">Reference proteome</keyword>
<feature type="transmembrane region" description="Helical" evidence="1">
    <location>
        <begin position="387"/>
        <end position="406"/>
    </location>
</feature>
<keyword evidence="1" id="KW-1133">Transmembrane helix</keyword>
<gene>
    <name evidence="2" type="ORF">HK107_06685</name>
</gene>
<evidence type="ECO:0000313" key="2">
    <source>
        <dbReference type="EMBL" id="NNU16005.1"/>
    </source>
</evidence>